<dbReference type="Proteomes" id="UP001200513">
    <property type="component" value="Chromosome"/>
</dbReference>
<protein>
    <submittedName>
        <fullName evidence="2">Uncharacterized protein</fullName>
    </submittedName>
</protein>
<feature type="transmembrane region" description="Helical" evidence="1">
    <location>
        <begin position="113"/>
        <end position="132"/>
    </location>
</feature>
<keyword evidence="1" id="KW-0472">Membrane</keyword>
<dbReference type="AlphaFoldDB" id="A0A9Y1BT50"/>
<sequence length="213" mass="25011">MLGPQYLEFINLYVKIVLLSILVRGIFFLLPEKGYYFFKVVGMIFRYPVKRLFYFIYGVEVYRIDWEKVEIESSKVEDFDCLFTTNIIAPFIFLSSFSSFFLSYGSELFEQKYYWLGGILYSIGFIMVSFSIPDSSEVRIVFDANFQSSVKFLFKIVAIGATLLLINKFYPDLPFWISLIILGFIIVVPLYHYHGIKGKEKERNVIITTDPFF</sequence>
<feature type="transmembrane region" description="Helical" evidence="1">
    <location>
        <begin position="79"/>
        <end position="101"/>
    </location>
</feature>
<dbReference type="EMBL" id="CP084167">
    <property type="protein sequence ID" value="UJG43894.1"/>
    <property type="molecule type" value="Genomic_DNA"/>
</dbReference>
<feature type="transmembrane region" description="Helical" evidence="1">
    <location>
        <begin position="12"/>
        <end position="30"/>
    </location>
</feature>
<name>A0A9Y1BT50_9ARCH</name>
<evidence type="ECO:0000256" key="1">
    <source>
        <dbReference type="SAM" id="Phobius"/>
    </source>
</evidence>
<evidence type="ECO:0000313" key="2">
    <source>
        <dbReference type="EMBL" id="UJG43894.1"/>
    </source>
</evidence>
<gene>
    <name evidence="2" type="ORF">K9W46_01605</name>
</gene>
<feature type="transmembrane region" description="Helical" evidence="1">
    <location>
        <begin position="176"/>
        <end position="193"/>
    </location>
</feature>
<keyword evidence="1" id="KW-1133">Transmembrane helix</keyword>
<keyword evidence="1" id="KW-0812">Transmembrane</keyword>
<proteinExistence type="predicted"/>
<reference evidence="2" key="1">
    <citation type="journal article" date="2022" name="Nat. Microbiol.">
        <title>Unique mobile elements and scalable gene flow at the prokaryote-eukaryote boundary revealed by circularized Asgard archaea genomes.</title>
        <authorList>
            <person name="Wu F."/>
            <person name="Speth D.R."/>
            <person name="Philosof A."/>
            <person name="Cremiere A."/>
            <person name="Narayanan A."/>
            <person name="Barco R.A."/>
            <person name="Connon S.A."/>
            <person name="Amend J.P."/>
            <person name="Antoshechkin I.A."/>
            <person name="Orphan V.J."/>
        </authorList>
    </citation>
    <scope>NUCLEOTIDE SEQUENCE</scope>
    <source>
        <strain evidence="2">PR6</strain>
    </source>
</reference>
<organism evidence="2">
    <name type="scientific">Candidatus Heimdallarchaeum endolithica</name>
    <dbReference type="NCBI Taxonomy" id="2876572"/>
    <lineage>
        <taxon>Archaea</taxon>
        <taxon>Promethearchaeati</taxon>
        <taxon>Candidatus Heimdallarchaeota</taxon>
        <taxon>Candidatus Heimdallarchaeia (ex Rinke et al. 2021) (nom. nud.)</taxon>
        <taxon>Candidatus Heimdallarchaeales</taxon>
        <taxon>Candidatus Heimdallarchaeaceae</taxon>
        <taxon>Candidatus Heimdallarchaeum</taxon>
    </lineage>
</organism>
<accession>A0A9Y1BT50</accession>